<keyword evidence="4" id="KW-1185">Reference proteome</keyword>
<name>A0A392NHJ3_9FABA</name>
<proteinExistence type="predicted"/>
<evidence type="ECO:0000256" key="1">
    <source>
        <dbReference type="SAM" id="MobiDB-lite"/>
    </source>
</evidence>
<feature type="non-terminal residue" evidence="3">
    <location>
        <position position="347"/>
    </location>
</feature>
<comment type="caution">
    <text evidence="3">The sequence shown here is derived from an EMBL/GenBank/DDBJ whole genome shotgun (WGS) entry which is preliminary data.</text>
</comment>
<feature type="compositionally biased region" description="Pro residues" evidence="1">
    <location>
        <begin position="261"/>
        <end position="272"/>
    </location>
</feature>
<dbReference type="AlphaFoldDB" id="A0A392NHJ3"/>
<evidence type="ECO:0000313" key="4">
    <source>
        <dbReference type="Proteomes" id="UP000265520"/>
    </source>
</evidence>
<dbReference type="EMBL" id="LXQA010040047">
    <property type="protein sequence ID" value="MCH99336.1"/>
    <property type="molecule type" value="Genomic_DNA"/>
</dbReference>
<feature type="region of interest" description="Disordered" evidence="1">
    <location>
        <begin position="249"/>
        <end position="283"/>
    </location>
</feature>
<dbReference type="Pfam" id="PF03732">
    <property type="entry name" value="Retrotrans_gag"/>
    <property type="match status" value="1"/>
</dbReference>
<dbReference type="Proteomes" id="UP000265520">
    <property type="component" value="Unassembled WGS sequence"/>
</dbReference>
<sequence>MADGTRLKTIENQLAQLTETIHTQIQSQLSHLTETVTNHSASISDTSSVLQRMESLLQSLASSTITHGQSRPSQTPSHPFHTRNVKLEFPRFDGSHALEWLFRAGQFFDYYNTADPERLTIASVHFDQTVIPWYQMLQRANPFLSWQELSRAVELEFGPSEFERPRASLFKLAQTGSLDDYYLEFTSLANRSTCLTPDAFLDCFISGLQKDLQRDVIAQSPPTLVQAVAFARLFEDKFCPIPKPSMFTHPRSNYNTKSNPNTPPSKKPPLLPTPTTKPFHSPLKTKTIKNISPAEMQLRREKGLCYYCDDKFSPQHRCPNKHLMLLQLDDVDPAEIDIDPGDTSIPP</sequence>
<dbReference type="InterPro" id="IPR005162">
    <property type="entry name" value="Retrotrans_gag_dom"/>
</dbReference>
<organism evidence="3 4">
    <name type="scientific">Trifolium medium</name>
    <dbReference type="NCBI Taxonomy" id="97028"/>
    <lineage>
        <taxon>Eukaryota</taxon>
        <taxon>Viridiplantae</taxon>
        <taxon>Streptophyta</taxon>
        <taxon>Embryophyta</taxon>
        <taxon>Tracheophyta</taxon>
        <taxon>Spermatophyta</taxon>
        <taxon>Magnoliopsida</taxon>
        <taxon>eudicotyledons</taxon>
        <taxon>Gunneridae</taxon>
        <taxon>Pentapetalae</taxon>
        <taxon>rosids</taxon>
        <taxon>fabids</taxon>
        <taxon>Fabales</taxon>
        <taxon>Fabaceae</taxon>
        <taxon>Papilionoideae</taxon>
        <taxon>50 kb inversion clade</taxon>
        <taxon>NPAAA clade</taxon>
        <taxon>Hologalegina</taxon>
        <taxon>IRL clade</taxon>
        <taxon>Trifolieae</taxon>
        <taxon>Trifolium</taxon>
    </lineage>
</organism>
<feature type="domain" description="Retrotransposon gag" evidence="2">
    <location>
        <begin position="121"/>
        <end position="209"/>
    </location>
</feature>
<accession>A0A392NHJ3</accession>
<evidence type="ECO:0000259" key="2">
    <source>
        <dbReference type="Pfam" id="PF03732"/>
    </source>
</evidence>
<reference evidence="3 4" key="1">
    <citation type="journal article" date="2018" name="Front. Plant Sci.">
        <title>Red Clover (Trifolium pratense) and Zigzag Clover (T. medium) - A Picture of Genomic Similarities and Differences.</title>
        <authorList>
            <person name="Dluhosova J."/>
            <person name="Istvanek J."/>
            <person name="Nedelnik J."/>
            <person name="Repkova J."/>
        </authorList>
    </citation>
    <scope>NUCLEOTIDE SEQUENCE [LARGE SCALE GENOMIC DNA]</scope>
    <source>
        <strain evidence="4">cv. 10/8</strain>
        <tissue evidence="3">Leaf</tissue>
    </source>
</reference>
<protein>
    <recommendedName>
        <fullName evidence="2">Retrotransposon gag domain-containing protein</fullName>
    </recommendedName>
</protein>
<evidence type="ECO:0000313" key="3">
    <source>
        <dbReference type="EMBL" id="MCH99336.1"/>
    </source>
</evidence>